<evidence type="ECO:0000313" key="2">
    <source>
        <dbReference type="EMBL" id="AAS50446.1"/>
    </source>
</evidence>
<keyword evidence="3" id="KW-1185">Reference proteome</keyword>
<proteinExistence type="predicted"/>
<dbReference type="AlphaFoldDB" id="Q75EJ8"/>
<dbReference type="RefSeq" id="NP_982622.1">
    <property type="nucleotide sequence ID" value="NM_207975.1"/>
</dbReference>
<gene>
    <name evidence="2" type="ORF">AGOS_AAR081C</name>
</gene>
<protein>
    <submittedName>
        <fullName evidence="2">AAR081Cp</fullName>
    </submittedName>
</protein>
<dbReference type="InParanoid" id="Q75EJ8"/>
<dbReference type="InterPro" id="IPR035278">
    <property type="entry name" value="DUF5355"/>
</dbReference>
<sequence>MASLSVVDIAAVGAGPPRRPDNCAADWPRGGPISSGRSRARPRRGLYARARRRPLPAAETMIAASIQMEAPAAEPYPGAAAQLKAVRGSVAEQLDAWRDYACALLARWLDAGPAHAALGAEAARAVLHMAACYEQLAQELAERAYDDKNAVSEAWRASTAMSKRAIGLAAFIRRLDIPPTAADAALRETYHRVWVLDQQVRVLILAVAKMQRRLGGNRYDELLTLQESDPEKLLENAQVYGRLAQGCAQECRRLGGSAVEPQAARLGVFLEALALALFSVGQYERGECGVALGMVEAAEEQLVAGDIAPREYLGMLREPRRQARQARLRGKLQQLRQRVRRRPAARLHPFVQRVADEFLTPLVVLLRYRYGRANDTLYMQPVVRQWQLPQGRVAETAGTRWEFDGELHEVGAEEQYF</sequence>
<dbReference type="FunCoup" id="Q75EJ8">
    <property type="interactions" value="27"/>
</dbReference>
<dbReference type="GeneID" id="4618590"/>
<feature type="region of interest" description="Disordered" evidence="1">
    <location>
        <begin position="18"/>
        <end position="44"/>
    </location>
</feature>
<dbReference type="Pfam" id="PF17306">
    <property type="entry name" value="DUF5355"/>
    <property type="match status" value="1"/>
</dbReference>
<reference evidence="2 3" key="1">
    <citation type="journal article" date="2004" name="Science">
        <title>The Ashbya gossypii genome as a tool for mapping the ancient Saccharomyces cerevisiae genome.</title>
        <authorList>
            <person name="Dietrich F.S."/>
            <person name="Voegeli S."/>
            <person name="Brachat S."/>
            <person name="Lerch A."/>
            <person name="Gates K."/>
            <person name="Steiner S."/>
            <person name="Mohr C."/>
            <person name="Pohlmann R."/>
            <person name="Luedi P."/>
            <person name="Choi S."/>
            <person name="Wing R.A."/>
            <person name="Flavier A."/>
            <person name="Gaffney T.D."/>
            <person name="Philippsen P."/>
        </authorList>
    </citation>
    <scope>NUCLEOTIDE SEQUENCE [LARGE SCALE GENOMIC DNA]</scope>
    <source>
        <strain evidence="3">ATCC 10895 / CBS 109.51 / FGSC 9923 / NRRL Y-1056</strain>
    </source>
</reference>
<dbReference type="HOGENOM" id="CLU_054583_0_0_1"/>
<feature type="compositionally biased region" description="Low complexity" evidence="1">
    <location>
        <begin position="28"/>
        <end position="37"/>
    </location>
</feature>
<organism evidence="2 3">
    <name type="scientific">Eremothecium gossypii (strain ATCC 10895 / CBS 109.51 / FGSC 9923 / NRRL Y-1056)</name>
    <name type="common">Yeast</name>
    <name type="synonym">Ashbya gossypii</name>
    <dbReference type="NCBI Taxonomy" id="284811"/>
    <lineage>
        <taxon>Eukaryota</taxon>
        <taxon>Fungi</taxon>
        <taxon>Dikarya</taxon>
        <taxon>Ascomycota</taxon>
        <taxon>Saccharomycotina</taxon>
        <taxon>Saccharomycetes</taxon>
        <taxon>Saccharomycetales</taxon>
        <taxon>Saccharomycetaceae</taxon>
        <taxon>Eremothecium</taxon>
    </lineage>
</organism>
<name>Q75EJ8_EREGS</name>
<dbReference type="STRING" id="284811.Q75EJ8"/>
<dbReference type="EMBL" id="AE016814">
    <property type="protein sequence ID" value="AAS50446.1"/>
    <property type="molecule type" value="Genomic_DNA"/>
</dbReference>
<dbReference type="KEGG" id="ago:AGOS_AAR081C"/>
<dbReference type="OrthoDB" id="4031940at2759"/>
<dbReference type="Proteomes" id="UP000000591">
    <property type="component" value="Chromosome I"/>
</dbReference>
<evidence type="ECO:0000256" key="1">
    <source>
        <dbReference type="SAM" id="MobiDB-lite"/>
    </source>
</evidence>
<evidence type="ECO:0000313" key="3">
    <source>
        <dbReference type="Proteomes" id="UP000000591"/>
    </source>
</evidence>
<reference evidence="3" key="2">
    <citation type="journal article" date="2013" name="G3 (Bethesda)">
        <title>Genomes of Ashbya fungi isolated from insects reveal four mating-type loci, numerous translocations, lack of transposons, and distinct gene duplications.</title>
        <authorList>
            <person name="Dietrich F.S."/>
            <person name="Voegeli S."/>
            <person name="Kuo S."/>
            <person name="Philippsen P."/>
        </authorList>
    </citation>
    <scope>GENOME REANNOTATION</scope>
    <source>
        <strain evidence="3">ATCC 10895 / CBS 109.51 / FGSC 9923 / NRRL Y-1056</strain>
    </source>
</reference>
<accession>Q75EJ8</accession>
<dbReference type="eggNOG" id="ENOG502RY3I">
    <property type="taxonomic scope" value="Eukaryota"/>
</dbReference>